<reference evidence="4" key="1">
    <citation type="submission" date="2021-08" db="EMBL/GenBank/DDBJ databases">
        <authorList>
            <person name="Stevens D.C."/>
        </authorList>
    </citation>
    <scope>NUCLEOTIDE SEQUENCE</scope>
    <source>
        <strain evidence="4">DSM 53165</strain>
    </source>
</reference>
<accession>A0ABS7U575</accession>
<dbReference type="Pfam" id="PF00702">
    <property type="entry name" value="Hydrolase"/>
    <property type="match status" value="1"/>
</dbReference>
<dbReference type="Gene3D" id="3.40.50.1000">
    <property type="entry name" value="HAD superfamily/HAD-like"/>
    <property type="match status" value="1"/>
</dbReference>
<dbReference type="InterPro" id="IPR037018">
    <property type="entry name" value="GH65_N"/>
</dbReference>
<dbReference type="Gene3D" id="2.70.98.40">
    <property type="entry name" value="Glycoside hydrolase, family 65, N-terminal domain"/>
    <property type="match status" value="1"/>
</dbReference>
<dbReference type="Pfam" id="PF03633">
    <property type="entry name" value="Glyco_hydro_65C"/>
    <property type="match status" value="1"/>
</dbReference>
<dbReference type="RefSeq" id="WP_224197436.1">
    <property type="nucleotide sequence ID" value="NZ_JAIRAU010000057.1"/>
</dbReference>
<evidence type="ECO:0000313" key="5">
    <source>
        <dbReference type="Proteomes" id="UP001139031"/>
    </source>
</evidence>
<dbReference type="SFLD" id="SFLDS00003">
    <property type="entry name" value="Haloacid_Dehalogenase"/>
    <property type="match status" value="1"/>
</dbReference>
<dbReference type="Gene3D" id="1.10.150.240">
    <property type="entry name" value="Putative phosphatase, domain 2"/>
    <property type="match status" value="1"/>
</dbReference>
<dbReference type="InterPro" id="IPR023214">
    <property type="entry name" value="HAD_sf"/>
</dbReference>
<dbReference type="Proteomes" id="UP001139031">
    <property type="component" value="Unassembled WGS sequence"/>
</dbReference>
<sequence>MAAAILDVDGVLTRTAAQHERAWRQLFDAELQRRGDPRPFTSADYRAYVDGKPRVDGLRDFLAARGIAVSTDEAEALAASKDRSFRALLAHEGVEVFGDATRRVRAWRRAGIPVAFVSASRNAAAVLRAGGLEHLCDTRVDGRAALDLGLHGKAGLLREAARRLGVEPGRALVVEDSVAGIAAAVDEGFGMVVGVAREGGAEALREHGADLVVRSLDELAELALAGGPVGESPAWQLEYAGWEPAEQRLRESLCTLGNGRFGTRGALEEARADVSHDPGTYLSGGYDRLASEVLGRPMVHEDLVNWPNWLRISFRPGGGSWLSLDAVEVLAHTVTLDFRRGELARRTRVRDGEGRTSELVSRRFVSMHDPDVAAIRWELVPLDWSGPLEIRSGLDGAVKNDNVARYRPLRGDHLVVEASGHAGEVMWLLARTRQSQLRLAQVARTVLEDGLGGSEVVRTHQDLDDCVFQVFALDAVQGRPVALEKVVTLVESRDPATSEPLADGRVRIAQAPGFDALFTAHVRAWSRLWRRFDIDLGVGHEETNRLLRLHLFHLLQVASPHVIDRDVGVPARGLHGEAYRGHIFWDELFIFPLLNYGAPELTRALLMYRCRRLDAARRRARALGHAGAAFPWQSGSSGREETPTAYLNPRSGRWIVDDTELQHHINAAVAWNIWEYYEVTGDAMWLARHGAEVLVEIARFWASIAAWDPALARYRIRGVVGPDEFHTAYPGAARVGLDDNAYTNVMAAWCLRTAERALGELDGERREELLDELGVDEVDRRRWQEVAMRLHVPFLGGHIISQFAGYEELRELDWDGYRARYGDVHRLDLILEAEGDSPNHYKASKQADVLMLFYLFGADELIGLLASMGHTFEAEWIAENIDYYLRRTSHGSTLSRLVHAWVLARSDRARSFTLCRETLRSDIDDIQGGTTPEGIHLGAMAGAVDLIKRGYTGVSVRDGTLWLDPRLPDALSGLRTRFWVRGALLDVHITQRAVEVEYVGGSAPEARVGVAGQVCIVPRGQWRRFGLTGDERGGTPA</sequence>
<protein>
    <submittedName>
        <fullName evidence="4">HAD family hydrolase</fullName>
    </submittedName>
</protein>
<keyword evidence="4" id="KW-0378">Hydrolase</keyword>
<dbReference type="Gene3D" id="2.60.420.10">
    <property type="entry name" value="Maltose phosphorylase, domain 3"/>
    <property type="match status" value="1"/>
</dbReference>
<evidence type="ECO:0000259" key="1">
    <source>
        <dbReference type="Pfam" id="PF03632"/>
    </source>
</evidence>
<dbReference type="GO" id="GO:0016787">
    <property type="term" value="F:hydrolase activity"/>
    <property type="evidence" value="ECO:0007669"/>
    <property type="project" value="UniProtKB-KW"/>
</dbReference>
<dbReference type="Gene3D" id="1.50.10.10">
    <property type="match status" value="1"/>
</dbReference>
<feature type="domain" description="Glycoside hydrolase family 65 N-terminal" evidence="3">
    <location>
        <begin position="239"/>
        <end position="493"/>
    </location>
</feature>
<evidence type="ECO:0000259" key="2">
    <source>
        <dbReference type="Pfam" id="PF03633"/>
    </source>
</evidence>
<keyword evidence="5" id="KW-1185">Reference proteome</keyword>
<dbReference type="InterPro" id="IPR005194">
    <property type="entry name" value="Glyco_hydro_65_C"/>
</dbReference>
<dbReference type="InterPro" id="IPR008928">
    <property type="entry name" value="6-hairpin_glycosidase_sf"/>
</dbReference>
<dbReference type="SUPFAM" id="SSF48208">
    <property type="entry name" value="Six-hairpin glycosidases"/>
    <property type="match status" value="1"/>
</dbReference>
<dbReference type="SUPFAM" id="SSF56784">
    <property type="entry name" value="HAD-like"/>
    <property type="match status" value="1"/>
</dbReference>
<dbReference type="Pfam" id="PF03636">
    <property type="entry name" value="Glyco_hydro_65N"/>
    <property type="match status" value="1"/>
</dbReference>
<dbReference type="InterPro" id="IPR036412">
    <property type="entry name" value="HAD-like_sf"/>
</dbReference>
<comment type="caution">
    <text evidence="4">The sequence shown here is derived from an EMBL/GenBank/DDBJ whole genome shotgun (WGS) entry which is preliminary data.</text>
</comment>
<feature type="domain" description="Glycoside hydrolase family 65 central catalytic" evidence="1">
    <location>
        <begin position="548"/>
        <end position="944"/>
    </location>
</feature>
<evidence type="ECO:0000259" key="3">
    <source>
        <dbReference type="Pfam" id="PF03636"/>
    </source>
</evidence>
<dbReference type="EMBL" id="JAIRAU010000057">
    <property type="protein sequence ID" value="MBZ5715702.1"/>
    <property type="molecule type" value="Genomic_DNA"/>
</dbReference>
<name>A0ABS7U575_9BACT</name>
<dbReference type="InterPro" id="IPR005195">
    <property type="entry name" value="Glyco_hydro_65_M"/>
</dbReference>
<dbReference type="PANTHER" id="PTHR11051">
    <property type="entry name" value="GLYCOSYL HYDROLASE-RELATED"/>
    <property type="match status" value="1"/>
</dbReference>
<dbReference type="InterPro" id="IPR005196">
    <property type="entry name" value="Glyco_hydro_65_N"/>
</dbReference>
<dbReference type="InterPro" id="IPR012341">
    <property type="entry name" value="6hp_glycosidase-like_sf"/>
</dbReference>
<gene>
    <name evidence="4" type="ORF">K7C98_41285</name>
</gene>
<proteinExistence type="predicted"/>
<dbReference type="InterPro" id="IPR011013">
    <property type="entry name" value="Gal_mutarotase_sf_dom"/>
</dbReference>
<organism evidence="4 5">
    <name type="scientific">Nannocystis pusilla</name>
    <dbReference type="NCBI Taxonomy" id="889268"/>
    <lineage>
        <taxon>Bacteria</taxon>
        <taxon>Pseudomonadati</taxon>
        <taxon>Myxococcota</taxon>
        <taxon>Polyangia</taxon>
        <taxon>Nannocystales</taxon>
        <taxon>Nannocystaceae</taxon>
        <taxon>Nannocystis</taxon>
    </lineage>
</organism>
<dbReference type="PANTHER" id="PTHR11051:SF8">
    <property type="entry name" value="PROTEIN-GLUCOSYLGALACTOSYLHYDROXYLYSINE GLUCOSIDASE"/>
    <property type="match status" value="1"/>
</dbReference>
<dbReference type="SFLD" id="SFLDG01129">
    <property type="entry name" value="C1.5:_HAD__Beta-PGM__Phosphata"/>
    <property type="match status" value="1"/>
</dbReference>
<dbReference type="Pfam" id="PF03632">
    <property type="entry name" value="Glyco_hydro_65m"/>
    <property type="match status" value="1"/>
</dbReference>
<dbReference type="InterPro" id="IPR023198">
    <property type="entry name" value="PGP-like_dom2"/>
</dbReference>
<evidence type="ECO:0000313" key="4">
    <source>
        <dbReference type="EMBL" id="MBZ5715702.1"/>
    </source>
</evidence>
<dbReference type="SUPFAM" id="SSF74650">
    <property type="entry name" value="Galactose mutarotase-like"/>
    <property type="match status" value="1"/>
</dbReference>
<feature type="domain" description="Glycoside hydrolase family 65 C-terminal" evidence="2">
    <location>
        <begin position="956"/>
        <end position="1014"/>
    </location>
</feature>